<evidence type="ECO:0000256" key="5">
    <source>
        <dbReference type="ARBA" id="ARBA00023014"/>
    </source>
</evidence>
<keyword evidence="5" id="KW-0411">Iron-sulfur</keyword>
<dbReference type="GO" id="GO:0016491">
    <property type="term" value="F:oxidoreductase activity"/>
    <property type="evidence" value="ECO:0007669"/>
    <property type="project" value="InterPro"/>
</dbReference>
<dbReference type="Pfam" id="PF01257">
    <property type="entry name" value="2Fe-2S_thioredx"/>
    <property type="match status" value="1"/>
</dbReference>
<dbReference type="InterPro" id="IPR042128">
    <property type="entry name" value="NuoE_dom"/>
</dbReference>
<evidence type="ECO:0000313" key="7">
    <source>
        <dbReference type="EMBL" id="UJG42571.1"/>
    </source>
</evidence>
<reference evidence="7" key="1">
    <citation type="journal article" date="2022" name="Nat. Microbiol.">
        <title>Unique mobile elements and scalable gene flow at the prokaryote-eukaryote boundary revealed by circularized Asgard archaea genomes.</title>
        <authorList>
            <person name="Wu F."/>
            <person name="Speth D.R."/>
            <person name="Philosof A."/>
            <person name="Cremiere A."/>
            <person name="Narayanan A."/>
            <person name="Barco R.A."/>
            <person name="Connon S.A."/>
            <person name="Amend J.P."/>
            <person name="Antoshechkin I.A."/>
            <person name="Orphan V.J."/>
        </authorList>
    </citation>
    <scope>NUCLEOTIDE SEQUENCE</scope>
    <source>
        <strain evidence="7">PR6</strain>
    </source>
</reference>
<dbReference type="PANTHER" id="PTHR43342:SF1">
    <property type="entry name" value="BIFURCATING [FEFE] HYDROGENASE GAMMA SUBUNIT"/>
    <property type="match status" value="1"/>
</dbReference>
<dbReference type="InterPro" id="IPR036249">
    <property type="entry name" value="Thioredoxin-like_sf"/>
</dbReference>
<dbReference type="GO" id="GO:0051537">
    <property type="term" value="F:2 iron, 2 sulfur cluster binding"/>
    <property type="evidence" value="ECO:0007669"/>
    <property type="project" value="UniProtKB-KW"/>
</dbReference>
<accession>A0A9Y1BP11</accession>
<dbReference type="Proteomes" id="UP001200513">
    <property type="component" value="Chromosome"/>
</dbReference>
<evidence type="ECO:0000256" key="6">
    <source>
        <dbReference type="ARBA" id="ARBA00034078"/>
    </source>
</evidence>
<dbReference type="EMBL" id="CP084167">
    <property type="protein sequence ID" value="UJG42571.1"/>
    <property type="molecule type" value="Genomic_DNA"/>
</dbReference>
<dbReference type="CDD" id="cd03064">
    <property type="entry name" value="TRX_Fd_NuoE"/>
    <property type="match status" value="1"/>
</dbReference>
<dbReference type="PIRSF" id="PIRSF000216">
    <property type="entry name" value="NADH_DH_24kDa"/>
    <property type="match status" value="1"/>
</dbReference>
<protein>
    <submittedName>
        <fullName evidence="7">NAD(P)H-dependent oxidoreductase subunit E</fullName>
    </submittedName>
</protein>
<evidence type="ECO:0000256" key="1">
    <source>
        <dbReference type="ARBA" id="ARBA00010643"/>
    </source>
</evidence>
<keyword evidence="4" id="KW-0408">Iron</keyword>
<dbReference type="SUPFAM" id="SSF52833">
    <property type="entry name" value="Thioredoxin-like"/>
    <property type="match status" value="1"/>
</dbReference>
<sequence>MNVDFDIDSILARYNFDSSALIQILSDVQDKYGYLPREVLEDISQKIEVSLSKMWGVISFYALFKLKPPAKYNITVCQGTACHVSGAKRNLEYIESKLNLKAGEHSPDGKYSLETVACIGSCALAPTIVINGKVYGRNTVKTIDKLLSRLEEGEKK</sequence>
<proteinExistence type="inferred from homology"/>
<keyword evidence="3" id="KW-0479">Metal-binding</keyword>
<keyword evidence="2" id="KW-0001">2Fe-2S</keyword>
<dbReference type="GO" id="GO:0046872">
    <property type="term" value="F:metal ion binding"/>
    <property type="evidence" value="ECO:0007669"/>
    <property type="project" value="UniProtKB-KW"/>
</dbReference>
<dbReference type="InterPro" id="IPR028431">
    <property type="entry name" value="NADP_DH_HndA-like"/>
</dbReference>
<comment type="cofactor">
    <cofactor evidence="6">
        <name>[2Fe-2S] cluster</name>
        <dbReference type="ChEBI" id="CHEBI:190135"/>
    </cofactor>
</comment>
<evidence type="ECO:0000256" key="4">
    <source>
        <dbReference type="ARBA" id="ARBA00023004"/>
    </source>
</evidence>
<organism evidence="7">
    <name type="scientific">Candidatus Heimdallarchaeum endolithica</name>
    <dbReference type="NCBI Taxonomy" id="2876572"/>
    <lineage>
        <taxon>Archaea</taxon>
        <taxon>Promethearchaeati</taxon>
        <taxon>Candidatus Heimdallarchaeota</taxon>
        <taxon>Candidatus Heimdallarchaeia (ex Rinke et al. 2021) (nom. nud.)</taxon>
        <taxon>Candidatus Heimdallarchaeales</taxon>
        <taxon>Candidatus Heimdallarchaeaceae</taxon>
        <taxon>Candidatus Heimdallarchaeum</taxon>
    </lineage>
</organism>
<gene>
    <name evidence="7" type="ORF">K9W46_09245</name>
</gene>
<dbReference type="InterPro" id="IPR002023">
    <property type="entry name" value="NuoE-like"/>
</dbReference>
<comment type="similarity">
    <text evidence="1">Belongs to the complex I 24 kDa subunit family.</text>
</comment>
<dbReference type="InterPro" id="IPR041921">
    <property type="entry name" value="NuoE_N"/>
</dbReference>
<name>A0A9Y1BP11_9ARCH</name>
<dbReference type="Gene3D" id="3.40.30.10">
    <property type="entry name" value="Glutaredoxin"/>
    <property type="match status" value="1"/>
</dbReference>
<dbReference type="PANTHER" id="PTHR43342">
    <property type="entry name" value="NADH-QUINONE OXIDOREDUCTASE, E SUBUNIT"/>
    <property type="match status" value="1"/>
</dbReference>
<evidence type="ECO:0000256" key="2">
    <source>
        <dbReference type="ARBA" id="ARBA00022714"/>
    </source>
</evidence>
<evidence type="ECO:0000256" key="3">
    <source>
        <dbReference type="ARBA" id="ARBA00022723"/>
    </source>
</evidence>
<dbReference type="Gene3D" id="1.10.10.1590">
    <property type="entry name" value="NADH-quinone oxidoreductase subunit E"/>
    <property type="match status" value="1"/>
</dbReference>
<dbReference type="AlphaFoldDB" id="A0A9Y1BP11"/>